<evidence type="ECO:0000313" key="1">
    <source>
        <dbReference type="EMBL" id="VYT07557.1"/>
    </source>
</evidence>
<name>A0A6N2TQ89_9FIRM</name>
<dbReference type="EMBL" id="CACRSQ010000003">
    <property type="protein sequence ID" value="VYT07557.1"/>
    <property type="molecule type" value="Genomic_DNA"/>
</dbReference>
<sequence>MVKIALFGIIASILTLKIKSIRPEYSLVIGLVSSLFLAIYALDEMGKIIDLFGSIESYSGIPGTYIQILLKLVGISFLCEFASNICKDAGQATMAKQVEMAGKLSILVVSLPILQSLLTTLERLMG</sequence>
<dbReference type="RefSeq" id="WP_006567205.1">
    <property type="nucleotide sequence ID" value="NZ_BAABZP010000001.1"/>
</dbReference>
<dbReference type="InterPro" id="IPR025664">
    <property type="entry name" value="Spore_III_AC/AD"/>
</dbReference>
<proteinExistence type="predicted"/>
<accession>A0A6N2TQ89</accession>
<reference evidence="1" key="1">
    <citation type="submission" date="2019-11" db="EMBL/GenBank/DDBJ databases">
        <authorList>
            <person name="Feng L."/>
        </authorList>
    </citation>
    <scope>NUCLEOTIDE SEQUENCE</scope>
    <source>
        <strain evidence="1">AcaccaeLFYP115</strain>
    </source>
</reference>
<dbReference type="Pfam" id="PF06686">
    <property type="entry name" value="SpoIIIAC"/>
    <property type="match status" value="1"/>
</dbReference>
<dbReference type="AlphaFoldDB" id="A0A6N2TQ89"/>
<protein>
    <submittedName>
        <fullName evidence="1">Stage III sporulation protein AC/AD protein family protein</fullName>
    </submittedName>
</protein>
<gene>
    <name evidence="1" type="ORF">ACLFYP115_01544</name>
</gene>
<organism evidence="1">
    <name type="scientific">Anaerostipes caccae</name>
    <dbReference type="NCBI Taxonomy" id="105841"/>
    <lineage>
        <taxon>Bacteria</taxon>
        <taxon>Bacillati</taxon>
        <taxon>Bacillota</taxon>
        <taxon>Clostridia</taxon>
        <taxon>Lachnospirales</taxon>
        <taxon>Lachnospiraceae</taxon>
        <taxon>Anaerostipes</taxon>
    </lineage>
</organism>